<dbReference type="Gene3D" id="3.30.70.100">
    <property type="match status" value="1"/>
</dbReference>
<dbReference type="InterPro" id="IPR036163">
    <property type="entry name" value="HMA_dom_sf"/>
</dbReference>
<accession>A0ABD1GF73</accession>
<feature type="compositionally biased region" description="Low complexity" evidence="6">
    <location>
        <begin position="153"/>
        <end position="163"/>
    </location>
</feature>
<evidence type="ECO:0000256" key="6">
    <source>
        <dbReference type="SAM" id="MobiDB-lite"/>
    </source>
</evidence>
<dbReference type="GO" id="GO:0009626">
    <property type="term" value="P:plant-type hypersensitive response"/>
    <property type="evidence" value="ECO:0007669"/>
    <property type="project" value="UniProtKB-KW"/>
</dbReference>
<dbReference type="PANTHER" id="PTHR45868:SF80">
    <property type="entry name" value="F15K9.8-RELATED"/>
    <property type="match status" value="1"/>
</dbReference>
<comment type="caution">
    <text evidence="8">The sequence shown here is derived from an EMBL/GenBank/DDBJ whole genome shotgun (WGS) entry which is preliminary data.</text>
</comment>
<dbReference type="InterPro" id="IPR006121">
    <property type="entry name" value="HMA_dom"/>
</dbReference>
<evidence type="ECO:0000313" key="8">
    <source>
        <dbReference type="EMBL" id="KAL1542654.1"/>
    </source>
</evidence>
<dbReference type="Proteomes" id="UP001567538">
    <property type="component" value="Unassembled WGS sequence"/>
</dbReference>
<evidence type="ECO:0000313" key="9">
    <source>
        <dbReference type="Proteomes" id="UP001567538"/>
    </source>
</evidence>
<evidence type="ECO:0000259" key="7">
    <source>
        <dbReference type="PROSITE" id="PS50846"/>
    </source>
</evidence>
<evidence type="ECO:0000256" key="1">
    <source>
        <dbReference type="ARBA" id="ARBA00004170"/>
    </source>
</evidence>
<dbReference type="PROSITE" id="PS50846">
    <property type="entry name" value="HMA_2"/>
    <property type="match status" value="1"/>
</dbReference>
<keyword evidence="4" id="KW-0449">Lipoprotein</keyword>
<dbReference type="SUPFAM" id="SSF55008">
    <property type="entry name" value="HMA, heavy metal-associated domain"/>
    <property type="match status" value="1"/>
</dbReference>
<dbReference type="GO" id="GO:0046872">
    <property type="term" value="F:metal ion binding"/>
    <property type="evidence" value="ECO:0007669"/>
    <property type="project" value="UniProtKB-KW"/>
</dbReference>
<evidence type="ECO:0000256" key="4">
    <source>
        <dbReference type="ARBA" id="ARBA00023289"/>
    </source>
</evidence>
<dbReference type="PANTHER" id="PTHR45868">
    <property type="entry name" value="HEAVY METAL-ASSOCIATED ISOPRENYLATED PLANT PROTEIN 33-RELATED"/>
    <property type="match status" value="1"/>
</dbReference>
<dbReference type="AlphaFoldDB" id="A0ABD1GF73"/>
<protein>
    <submittedName>
        <fullName evidence="8">Heavy metal-associated isoprenylated plant protein 36-like</fullName>
    </submittedName>
</protein>
<feature type="compositionally biased region" description="Basic residues" evidence="6">
    <location>
        <begin position="141"/>
        <end position="152"/>
    </location>
</feature>
<keyword evidence="2" id="KW-0488">Methylation</keyword>
<reference evidence="8 9" key="1">
    <citation type="submission" date="2024-06" db="EMBL/GenBank/DDBJ databases">
        <title>A chromosome level genome sequence of Diviner's sage (Salvia divinorum).</title>
        <authorList>
            <person name="Ford S.A."/>
            <person name="Ro D.-K."/>
            <person name="Ness R.W."/>
            <person name="Phillips M.A."/>
        </authorList>
    </citation>
    <scope>NUCLEOTIDE SEQUENCE [LARGE SCALE GENOMIC DNA]</scope>
    <source>
        <strain evidence="8">SAF-2024a</strain>
        <tissue evidence="8">Leaf</tissue>
    </source>
</reference>
<proteinExistence type="inferred from homology"/>
<organism evidence="8 9">
    <name type="scientific">Salvia divinorum</name>
    <name type="common">Maria pastora</name>
    <name type="synonym">Diviner's sage</name>
    <dbReference type="NCBI Taxonomy" id="28513"/>
    <lineage>
        <taxon>Eukaryota</taxon>
        <taxon>Viridiplantae</taxon>
        <taxon>Streptophyta</taxon>
        <taxon>Embryophyta</taxon>
        <taxon>Tracheophyta</taxon>
        <taxon>Spermatophyta</taxon>
        <taxon>Magnoliopsida</taxon>
        <taxon>eudicotyledons</taxon>
        <taxon>Gunneridae</taxon>
        <taxon>Pentapetalae</taxon>
        <taxon>asterids</taxon>
        <taxon>lamiids</taxon>
        <taxon>Lamiales</taxon>
        <taxon>Lamiaceae</taxon>
        <taxon>Nepetoideae</taxon>
        <taxon>Mentheae</taxon>
        <taxon>Salviinae</taxon>
        <taxon>Salvia</taxon>
        <taxon>Salvia subgen. Calosphace</taxon>
    </lineage>
</organism>
<dbReference type="GO" id="GO:0016020">
    <property type="term" value="C:membrane"/>
    <property type="evidence" value="ECO:0007669"/>
    <property type="project" value="UniProtKB-SubCell"/>
</dbReference>
<sequence>MEKAPDGDGDAGGGGEGPEPLTYKTWILRVPIHCGGCQKKVKKVLQSIEGVYKIEIDSKQHRVVVTCNVESGTLIKKLTKSGKTAELWTEKQSKNGEASAGDGGENKVDQTDGQKTGCDSSGEDQAEEKGGGQPPAAQGGAKKKKKKKKKKGSNANAGGAPAPGAGGAPASGAGGAPATGGHVEQTNVNSPRQQVFSYPQFYYPAPEYGMSYACNSAPQTASMGRGYYTMPRYSYAYYGAETYLPSDSIIDTTTINHDDTPCSIT</sequence>
<feature type="compositionally biased region" description="Gly residues" evidence="6">
    <location>
        <begin position="164"/>
        <end position="178"/>
    </location>
</feature>
<keyword evidence="9" id="KW-1185">Reference proteome</keyword>
<keyword evidence="3" id="KW-0479">Metal-binding</keyword>
<evidence type="ECO:0000256" key="5">
    <source>
        <dbReference type="ARBA" id="ARBA00024045"/>
    </source>
</evidence>
<evidence type="ECO:0000256" key="3">
    <source>
        <dbReference type="ARBA" id="ARBA00022723"/>
    </source>
</evidence>
<comment type="subcellular location">
    <subcellularLocation>
        <location evidence="1">Membrane</location>
        <topology evidence="1">Peripheral membrane protein</topology>
    </subcellularLocation>
</comment>
<comment type="similarity">
    <text evidence="5">Belongs to the HIPP family.</text>
</comment>
<dbReference type="Pfam" id="PF00403">
    <property type="entry name" value="HMA"/>
    <property type="match status" value="1"/>
</dbReference>
<keyword evidence="4" id="KW-0636">Prenylation</keyword>
<dbReference type="CDD" id="cd00371">
    <property type="entry name" value="HMA"/>
    <property type="match status" value="1"/>
</dbReference>
<evidence type="ECO:0000256" key="2">
    <source>
        <dbReference type="ARBA" id="ARBA00022481"/>
    </source>
</evidence>
<dbReference type="EMBL" id="JBEAFC010000008">
    <property type="protein sequence ID" value="KAL1542654.1"/>
    <property type="molecule type" value="Genomic_DNA"/>
</dbReference>
<gene>
    <name evidence="8" type="ORF">AAHA92_19713</name>
</gene>
<name>A0ABD1GF73_SALDI</name>
<feature type="domain" description="HMA" evidence="7">
    <location>
        <begin position="23"/>
        <end position="86"/>
    </location>
</feature>
<feature type="region of interest" description="Disordered" evidence="6">
    <location>
        <begin position="81"/>
        <end position="192"/>
    </location>
</feature>